<dbReference type="InterPro" id="IPR043034">
    <property type="entry name" value="DNA_pol_alpha_B_N_sf"/>
</dbReference>
<reference evidence="9 10" key="1">
    <citation type="submission" date="2015-07" db="EMBL/GenBank/DDBJ databases">
        <title>The genome of Dufourea novaeangliae.</title>
        <authorList>
            <person name="Pan H."/>
            <person name="Kapheim K."/>
        </authorList>
    </citation>
    <scope>NUCLEOTIDE SEQUENCE [LARGE SCALE GENOMIC DNA]</scope>
    <source>
        <strain evidence="9">0120121106</strain>
        <tissue evidence="9">Whole body</tissue>
    </source>
</reference>
<evidence type="ECO:0000259" key="7">
    <source>
        <dbReference type="Pfam" id="PF08418"/>
    </source>
</evidence>
<dbReference type="Pfam" id="PF04042">
    <property type="entry name" value="DNA_pol_E_B"/>
    <property type="match status" value="1"/>
</dbReference>
<feature type="domain" description="DNA polymerase alpha subunit B OB" evidence="8">
    <location>
        <begin position="224"/>
        <end position="306"/>
    </location>
</feature>
<dbReference type="EMBL" id="KQ434809">
    <property type="protein sequence ID" value="KZC06471.1"/>
    <property type="molecule type" value="Genomic_DNA"/>
</dbReference>
<dbReference type="PIRSF" id="PIRSF018300">
    <property type="entry name" value="DNA_pol_alph_2"/>
    <property type="match status" value="1"/>
</dbReference>
<dbReference type="Pfam" id="PF22062">
    <property type="entry name" value="OB_DPOA2"/>
    <property type="match status" value="1"/>
</dbReference>
<feature type="domain" description="DNA polymerase alpha subunit B N-terminal" evidence="7">
    <location>
        <begin position="3"/>
        <end position="57"/>
    </location>
</feature>
<dbReference type="OrthoDB" id="336885at2759"/>
<evidence type="ECO:0000256" key="1">
    <source>
        <dbReference type="ARBA" id="ARBA00004123"/>
    </source>
</evidence>
<proteinExistence type="inferred from homology"/>
<feature type="non-terminal residue" evidence="9">
    <location>
        <position position="575"/>
    </location>
</feature>
<dbReference type="InterPro" id="IPR013627">
    <property type="entry name" value="Pol_alpha_B_N"/>
</dbReference>
<dbReference type="Gene3D" id="1.10.8.530">
    <property type="entry name" value="DNA polymerase alpha-primase, subunit B, N-terminal domain"/>
    <property type="match status" value="1"/>
</dbReference>
<evidence type="ECO:0000256" key="2">
    <source>
        <dbReference type="ARBA" id="ARBA00007299"/>
    </source>
</evidence>
<name>A0A154P3M1_DUFNO</name>
<protein>
    <recommendedName>
        <fullName evidence="3">DNA polymerase alpha subunit B</fullName>
    </recommendedName>
</protein>
<dbReference type="Pfam" id="PF08418">
    <property type="entry name" value="Pol_alpha_B_N"/>
    <property type="match status" value="1"/>
</dbReference>
<accession>A0A154P3M1</accession>
<dbReference type="PANTHER" id="PTHR23061:SF12">
    <property type="entry name" value="DNA POLYMERASE ALPHA SUBUNIT B"/>
    <property type="match status" value="1"/>
</dbReference>
<dbReference type="AlphaFoldDB" id="A0A154P3M1"/>
<evidence type="ECO:0000313" key="10">
    <source>
        <dbReference type="Proteomes" id="UP000076502"/>
    </source>
</evidence>
<dbReference type="PANTHER" id="PTHR23061">
    <property type="entry name" value="DNA POLYMERASE 2 ALPHA 70 KDA SUBUNIT"/>
    <property type="match status" value="1"/>
</dbReference>
<comment type="subcellular location">
    <subcellularLocation>
        <location evidence="1">Nucleus</location>
    </subcellularLocation>
</comment>
<evidence type="ECO:0000256" key="4">
    <source>
        <dbReference type="ARBA" id="ARBA00022705"/>
    </source>
</evidence>
<dbReference type="STRING" id="178035.A0A154P3M1"/>
<keyword evidence="5" id="KW-0539">Nucleus</keyword>
<dbReference type="Proteomes" id="UP000076502">
    <property type="component" value="Unassembled WGS sequence"/>
</dbReference>
<evidence type="ECO:0000256" key="5">
    <source>
        <dbReference type="ARBA" id="ARBA00023242"/>
    </source>
</evidence>
<evidence type="ECO:0000313" key="9">
    <source>
        <dbReference type="EMBL" id="KZC06471.1"/>
    </source>
</evidence>
<organism evidence="9 10">
    <name type="scientific">Dufourea novaeangliae</name>
    <name type="common">Sweat bee</name>
    <dbReference type="NCBI Taxonomy" id="178035"/>
    <lineage>
        <taxon>Eukaryota</taxon>
        <taxon>Metazoa</taxon>
        <taxon>Ecdysozoa</taxon>
        <taxon>Arthropoda</taxon>
        <taxon>Hexapoda</taxon>
        <taxon>Insecta</taxon>
        <taxon>Pterygota</taxon>
        <taxon>Neoptera</taxon>
        <taxon>Endopterygota</taxon>
        <taxon>Hymenoptera</taxon>
        <taxon>Apocrita</taxon>
        <taxon>Aculeata</taxon>
        <taxon>Apoidea</taxon>
        <taxon>Anthophila</taxon>
        <taxon>Halictidae</taxon>
        <taxon>Rophitinae</taxon>
        <taxon>Dufourea</taxon>
    </lineage>
</organism>
<dbReference type="InterPro" id="IPR054300">
    <property type="entry name" value="OB_DPOA2"/>
</dbReference>
<evidence type="ECO:0000256" key="3">
    <source>
        <dbReference type="ARBA" id="ARBA00018596"/>
    </source>
</evidence>
<keyword evidence="10" id="KW-1185">Reference proteome</keyword>
<gene>
    <name evidence="9" type="ORF">WN55_10382</name>
</gene>
<sequence length="575" mass="65064">DVPDQSVVDRCLQLCHNYDIDEETFVELWVAYSVPRSLNIDPTLHDLDKMEHEELQKNKKDSIESVAHTASNIEIDVQTNEEIINNVLDIYSTGQSSSSRQIKRGRSPTLETENDNKIRAVDQTFSPSTYTSKINVPNRAPSINVRGRILLYFGPDVQSWRKQGEYDVLVGKMDLHVPKDAVYMYEMLSKQGAALNDNCESFGERLCHIWNEMGTTNSNVRYVRNVMSVSQVAFRTWGRISTTIDKSAGSKVVMLEGCRRSKGDNNAPIVRLDLGGIKRYSVFPGQIVAVEGTNTVGNYLLAKELFVKGYAPIAETPNLTRDLKVYVAVGPFTPSDNLNYQPLWDLMERVAEEEPNVLILIGPFIEYTHPQIKNCTLKDTYQEFFDKILSKVMQCLQGKCTRVVLVPSNRDIHHEAVFPTPEFAIYTNKIGSNSSNLYTMPDPCVVNVEGLQIGVTSVDIVRHLGQQEVSNTPGMDRLGRLADHVLSQATFYPLYPPFMGLNLDTTLWKKYACFERQPHIIILPSDIKHYCKVVNECLVLNPERLQKYIYAKLCIRPNASGKWNPNNISCEIAKV</sequence>
<dbReference type="Gene3D" id="3.60.21.60">
    <property type="match status" value="2"/>
</dbReference>
<evidence type="ECO:0000259" key="8">
    <source>
        <dbReference type="Pfam" id="PF22062"/>
    </source>
</evidence>
<feature type="domain" description="DNA polymerase alpha/delta/epsilon subunit B" evidence="6">
    <location>
        <begin position="325"/>
        <end position="532"/>
    </location>
</feature>
<comment type="similarity">
    <text evidence="2">Belongs to the DNA polymerase alpha subunit B family.</text>
</comment>
<dbReference type="GO" id="GO:0003677">
    <property type="term" value="F:DNA binding"/>
    <property type="evidence" value="ECO:0007669"/>
    <property type="project" value="InterPro"/>
</dbReference>
<dbReference type="GO" id="GO:0006270">
    <property type="term" value="P:DNA replication initiation"/>
    <property type="evidence" value="ECO:0007669"/>
    <property type="project" value="TreeGrafter"/>
</dbReference>
<dbReference type="InterPro" id="IPR016722">
    <property type="entry name" value="DNA_pol_alpha_bsu"/>
</dbReference>
<evidence type="ECO:0000259" key="6">
    <source>
        <dbReference type="Pfam" id="PF04042"/>
    </source>
</evidence>
<dbReference type="GO" id="GO:0005658">
    <property type="term" value="C:alpha DNA polymerase:primase complex"/>
    <property type="evidence" value="ECO:0007669"/>
    <property type="project" value="TreeGrafter"/>
</dbReference>
<dbReference type="InterPro" id="IPR007185">
    <property type="entry name" value="DNA_pol_a/d/e_bsu"/>
</dbReference>
<keyword evidence="4" id="KW-0235">DNA replication</keyword>
<feature type="non-terminal residue" evidence="9">
    <location>
        <position position="1"/>
    </location>
</feature>